<dbReference type="OrthoDB" id="9808976at2"/>
<evidence type="ECO:0000313" key="2">
    <source>
        <dbReference type="EMBL" id="KPL75663.1"/>
    </source>
</evidence>
<dbReference type="EMBL" id="LGCM01000065">
    <property type="protein sequence ID" value="KPL75663.1"/>
    <property type="molecule type" value="Genomic_DNA"/>
</dbReference>
<protein>
    <recommendedName>
        <fullName evidence="1">BioF2-like acetyltransferase domain-containing protein</fullName>
    </recommendedName>
</protein>
<dbReference type="InterPro" id="IPR038740">
    <property type="entry name" value="BioF2-like_GNAT_dom"/>
</dbReference>
<gene>
    <name evidence="2" type="ORF">ADN01_17680</name>
</gene>
<dbReference type="Pfam" id="PF13480">
    <property type="entry name" value="Acetyltransf_6"/>
    <property type="match status" value="1"/>
</dbReference>
<dbReference type="AlphaFoldDB" id="A0A0P6XJ63"/>
<dbReference type="STRING" id="229921.ADN01_17680"/>
<proteinExistence type="predicted"/>
<dbReference type="Gene3D" id="3.40.630.30">
    <property type="match status" value="1"/>
</dbReference>
<accession>A0A0P6XJ63</accession>
<evidence type="ECO:0000259" key="1">
    <source>
        <dbReference type="Pfam" id="PF13480"/>
    </source>
</evidence>
<feature type="domain" description="BioF2-like acetyltransferase" evidence="1">
    <location>
        <begin position="186"/>
        <end position="329"/>
    </location>
</feature>
<dbReference type="SUPFAM" id="SSF55729">
    <property type="entry name" value="Acyl-CoA N-acyltransferases (Nat)"/>
    <property type="match status" value="1"/>
</dbReference>
<dbReference type="RefSeq" id="WP_062417104.1">
    <property type="nucleotide sequence ID" value="NZ_DF967974.1"/>
</dbReference>
<keyword evidence="3" id="KW-1185">Reference proteome</keyword>
<reference evidence="2 3" key="1">
    <citation type="submission" date="2015-07" db="EMBL/GenBank/DDBJ databases">
        <title>Genome sequence of Levilinea saccharolytica DSM 16555.</title>
        <authorList>
            <person name="Hemp J."/>
            <person name="Ward L.M."/>
            <person name="Pace L.A."/>
            <person name="Fischer W.W."/>
        </authorList>
    </citation>
    <scope>NUCLEOTIDE SEQUENCE [LARGE SCALE GENOMIC DNA]</scope>
    <source>
        <strain evidence="2 3">KIBI-1</strain>
    </source>
</reference>
<comment type="caution">
    <text evidence="2">The sequence shown here is derived from an EMBL/GenBank/DDBJ whole genome shotgun (WGS) entry which is preliminary data.</text>
</comment>
<dbReference type="InterPro" id="IPR016181">
    <property type="entry name" value="Acyl_CoA_acyltransferase"/>
</dbReference>
<name>A0A0P6XJ63_9CHLR</name>
<evidence type="ECO:0000313" key="3">
    <source>
        <dbReference type="Proteomes" id="UP000050501"/>
    </source>
</evidence>
<dbReference type="Proteomes" id="UP000050501">
    <property type="component" value="Unassembled WGS sequence"/>
</dbReference>
<organism evidence="2 3">
    <name type="scientific">Levilinea saccharolytica</name>
    <dbReference type="NCBI Taxonomy" id="229921"/>
    <lineage>
        <taxon>Bacteria</taxon>
        <taxon>Bacillati</taxon>
        <taxon>Chloroflexota</taxon>
        <taxon>Anaerolineae</taxon>
        <taxon>Anaerolineales</taxon>
        <taxon>Anaerolineaceae</taxon>
        <taxon>Levilinea</taxon>
    </lineage>
</organism>
<sequence>MKNHREGYAMNFELHRDFPESLDEEWTRLLNQAAVHVPFLHPGYLRGWWQTRGGGEWPEAQLALVTARREGELVGVAPLFWTPRAEGGAALMLLGSVEISDYLDVIARPQDLAEFIRGLLAALPGLDLPAWSALDLYNLLDDSPSLALLEAEAAAAGYSAQVERLQHSPFIRLPGDWETYLAGIDKKQRHEIRRKMRRLEESGVPFRWYTADDPDRLAAEVDDFMALMAQDAEKAAFLTPAMRQHLHHTARWALGAGCLHLSFLEIEGHKAAGYFSFDDLNRLWVYNSGMDPAFNAYSPGWVMLGYLLQWANEQGRDEFDFMRGDESYKYKFGAVDRFVMRVRLEC</sequence>